<dbReference type="PANTHER" id="PTHR43420">
    <property type="entry name" value="ACETYLTRANSFERASE"/>
    <property type="match status" value="1"/>
</dbReference>
<keyword evidence="1" id="KW-0808">Transferase</keyword>
<dbReference type="Pfam" id="PF24553">
    <property type="entry name" value="Rv0428c_C"/>
    <property type="match status" value="1"/>
</dbReference>
<feature type="domain" description="N-acetyltransferase" evidence="3">
    <location>
        <begin position="208"/>
        <end position="343"/>
    </location>
</feature>
<evidence type="ECO:0000256" key="1">
    <source>
        <dbReference type="ARBA" id="ARBA00022679"/>
    </source>
</evidence>
<reference evidence="4 5" key="1">
    <citation type="journal article" date="2007" name="Genome Res.">
        <title>Genome characteristics of facultatively symbiotic Frankia sp. strains reflect host range and host plant biogeography.</title>
        <authorList>
            <person name="Normand P."/>
            <person name="Lapierre P."/>
            <person name="Tisa L.S."/>
            <person name="Gogarten J.P."/>
            <person name="Alloisio N."/>
            <person name="Bagnarol E."/>
            <person name="Bassi C.A."/>
            <person name="Berry A.M."/>
            <person name="Bickhart D.M."/>
            <person name="Choisne N."/>
            <person name="Couloux A."/>
            <person name="Cournoyer B."/>
            <person name="Cruveiller S."/>
            <person name="Daubin V."/>
            <person name="Demange N."/>
            <person name="Francino M.P."/>
            <person name="Goltsman E."/>
            <person name="Huang Y."/>
            <person name="Kopp O.R."/>
            <person name="Labarre L."/>
            <person name="Lapidus A."/>
            <person name="Lavire C."/>
            <person name="Marechal J."/>
            <person name="Martinez M."/>
            <person name="Mastronunzio J.E."/>
            <person name="Mullin B.C."/>
            <person name="Niemann J."/>
            <person name="Pujic P."/>
            <person name="Rawnsley T."/>
            <person name="Rouy Z."/>
            <person name="Schenowitz C."/>
            <person name="Sellstedt A."/>
            <person name="Tavares F."/>
            <person name="Tomkins J.P."/>
            <person name="Vallenet D."/>
            <person name="Valverde C."/>
            <person name="Wall L.G."/>
            <person name="Wang Y."/>
            <person name="Medigue C."/>
            <person name="Benson D.R."/>
        </authorList>
    </citation>
    <scope>NUCLEOTIDE SEQUENCE [LARGE SCALE GENOMIC DNA]</scope>
    <source>
        <strain evidence="5">DSM 45818 / CECT 9043 / CcI3</strain>
    </source>
</reference>
<dbReference type="GO" id="GO:0016747">
    <property type="term" value="F:acyltransferase activity, transferring groups other than amino-acyl groups"/>
    <property type="evidence" value="ECO:0007669"/>
    <property type="project" value="InterPro"/>
</dbReference>
<sequence>MLVRSAPASIPALGSSIPAFGSSIPAFGSVASVSWSMAPRRAFRPAGRAAGVDQAGRGRRAVPDDRVARCPADPLVGPRTNLPSADASLARELDDLAHRAWPPLRQVERAGWVLRESAGSSRRGNSVWARGDVPDLAAALATVRDFYTAAGLPPTFQLTPFSRPTGLGAVLDAAGYDDTGPTDVCTAPLAGLVSGADRAPAAAGSVGMTVTTTPADEWLDVAGQVLTTFNAQRPGTLAVLSALRLPTIYITLTVDGMPAAVGRGIADDRWLGVYSMATLPVARGRGAARRVIAALAEWAAGRGATHAYLQVEEVSAAARGLYADLGFRPVYRYTYRRAPLDATSGGGLP</sequence>
<dbReference type="AlphaFoldDB" id="Q2J4N8"/>
<dbReference type="SUPFAM" id="SSF55729">
    <property type="entry name" value="Acyl-CoA N-acyltransferases (Nat)"/>
    <property type="match status" value="1"/>
</dbReference>
<protein>
    <submittedName>
        <fullName evidence="4">GCN5-related N-acetyltransferase</fullName>
    </submittedName>
</protein>
<accession>Q2J4N8</accession>
<organism evidence="4 5">
    <name type="scientific">Frankia casuarinae (strain DSM 45818 / CECT 9043 / HFP020203 / CcI3)</name>
    <dbReference type="NCBI Taxonomy" id="106370"/>
    <lineage>
        <taxon>Bacteria</taxon>
        <taxon>Bacillati</taxon>
        <taxon>Actinomycetota</taxon>
        <taxon>Actinomycetes</taxon>
        <taxon>Frankiales</taxon>
        <taxon>Frankiaceae</taxon>
        <taxon>Frankia</taxon>
    </lineage>
</organism>
<name>Q2J4N8_FRACC</name>
<dbReference type="STRING" id="106370.Francci3_4408"/>
<evidence type="ECO:0000313" key="5">
    <source>
        <dbReference type="Proteomes" id="UP000001937"/>
    </source>
</evidence>
<keyword evidence="2" id="KW-0012">Acyltransferase</keyword>
<dbReference type="InterPro" id="IPR000182">
    <property type="entry name" value="GNAT_dom"/>
</dbReference>
<evidence type="ECO:0000259" key="3">
    <source>
        <dbReference type="PROSITE" id="PS51186"/>
    </source>
</evidence>
<proteinExistence type="predicted"/>
<dbReference type="HOGENOM" id="CLU_666915_0_0_11"/>
<dbReference type="InterPro" id="IPR016181">
    <property type="entry name" value="Acyl_CoA_acyltransferase"/>
</dbReference>
<dbReference type="InterPro" id="IPR050680">
    <property type="entry name" value="YpeA/RimI_acetyltransf"/>
</dbReference>
<keyword evidence="5" id="KW-1185">Reference proteome</keyword>
<dbReference type="Proteomes" id="UP000001937">
    <property type="component" value="Chromosome"/>
</dbReference>
<gene>
    <name evidence="4" type="ordered locus">Francci3_4408</name>
</gene>
<evidence type="ECO:0000313" key="4">
    <source>
        <dbReference type="EMBL" id="ABD13754.1"/>
    </source>
</evidence>
<dbReference type="PhylomeDB" id="Q2J4N8"/>
<dbReference type="eggNOG" id="COG0456">
    <property type="taxonomic scope" value="Bacteria"/>
</dbReference>
<dbReference type="Gene3D" id="3.40.630.30">
    <property type="match status" value="1"/>
</dbReference>
<dbReference type="EMBL" id="CP000249">
    <property type="protein sequence ID" value="ABD13754.1"/>
    <property type="molecule type" value="Genomic_DNA"/>
</dbReference>
<dbReference type="CDD" id="cd04301">
    <property type="entry name" value="NAT_SF"/>
    <property type="match status" value="1"/>
</dbReference>
<dbReference type="InterPro" id="IPR056935">
    <property type="entry name" value="Rv0428c-like_C"/>
</dbReference>
<evidence type="ECO:0000256" key="2">
    <source>
        <dbReference type="ARBA" id="ARBA00023315"/>
    </source>
</evidence>
<dbReference type="KEGG" id="fra:Francci3_4408"/>
<dbReference type="PROSITE" id="PS51186">
    <property type="entry name" value="GNAT"/>
    <property type="match status" value="1"/>
</dbReference>